<dbReference type="KEGG" id="hhd:HBHAL_5050"/>
<evidence type="ECO:0000313" key="1">
    <source>
        <dbReference type="EMBL" id="CCG47385.1"/>
    </source>
</evidence>
<protein>
    <submittedName>
        <fullName evidence="1">Uncharacterized protein</fullName>
    </submittedName>
</protein>
<reference evidence="1 2" key="1">
    <citation type="journal article" date="2013" name="Environ. Microbiol.">
        <title>Chloride and organic osmolytes: a hybrid strategy to cope with elevated salinities by the moderately halophilic, chloride-dependent bacterium Halobacillus halophilus.</title>
        <authorList>
            <person name="Saum S.H."/>
            <person name="Pfeiffer F."/>
            <person name="Palm P."/>
            <person name="Rampp M."/>
            <person name="Schuster S.C."/>
            <person name="Muller V."/>
            <person name="Oesterhelt D."/>
        </authorList>
    </citation>
    <scope>NUCLEOTIDE SEQUENCE [LARGE SCALE GENOMIC DNA]</scope>
    <source>
        <strain evidence="2">ATCC 35676 / DSM 2266 / JCM 20832 / KCTC 3685 / LMG 17431 / NBRC 102448 / NCIMB 2269</strain>
    </source>
</reference>
<dbReference type="HOGENOM" id="CLU_3382167_0_0_9"/>
<organism evidence="1 2">
    <name type="scientific">Halobacillus halophilus (strain ATCC 35676 / DSM 2266 / JCM 20832 / KCTC 3685 / LMG 17431 / NBRC 102448 / NCIMB 2269)</name>
    <name type="common">Sporosarcina halophila</name>
    <dbReference type="NCBI Taxonomy" id="866895"/>
    <lineage>
        <taxon>Bacteria</taxon>
        <taxon>Bacillati</taxon>
        <taxon>Bacillota</taxon>
        <taxon>Bacilli</taxon>
        <taxon>Bacillales</taxon>
        <taxon>Bacillaceae</taxon>
        <taxon>Halobacillus</taxon>
    </lineage>
</organism>
<gene>
    <name evidence="1" type="ordered locus">HBHAL_5050</name>
</gene>
<dbReference type="STRING" id="866895.HBHAL_5050"/>
<dbReference type="Proteomes" id="UP000007397">
    <property type="component" value="Chromosome"/>
</dbReference>
<keyword evidence="2" id="KW-1185">Reference proteome</keyword>
<evidence type="ECO:0000313" key="2">
    <source>
        <dbReference type="Proteomes" id="UP000007397"/>
    </source>
</evidence>
<sequence>MGDHFVNVIALESLLYITSSLGQLHTLTIIESA</sequence>
<accession>I0JTB3</accession>
<dbReference type="AlphaFoldDB" id="I0JTB3"/>
<name>I0JTB3_HALH3</name>
<dbReference type="EMBL" id="HE717023">
    <property type="protein sequence ID" value="CCG47385.1"/>
    <property type="molecule type" value="Genomic_DNA"/>
</dbReference>
<proteinExistence type="predicted"/>